<dbReference type="InterPro" id="IPR010998">
    <property type="entry name" value="Integrase_recombinase_N"/>
</dbReference>
<dbReference type="CDD" id="cd00397">
    <property type="entry name" value="DNA_BRE_C"/>
    <property type="match status" value="1"/>
</dbReference>
<evidence type="ECO:0000313" key="8">
    <source>
        <dbReference type="EMBL" id="MBO1322486.1"/>
    </source>
</evidence>
<dbReference type="InterPro" id="IPR002104">
    <property type="entry name" value="Integrase_catalytic"/>
</dbReference>
<feature type="domain" description="Core-binding (CB)" evidence="7">
    <location>
        <begin position="1"/>
        <end position="54"/>
    </location>
</feature>
<dbReference type="PROSITE" id="PS51900">
    <property type="entry name" value="CB"/>
    <property type="match status" value="1"/>
</dbReference>
<dbReference type="Pfam" id="PF00589">
    <property type="entry name" value="Phage_integrase"/>
    <property type="match status" value="1"/>
</dbReference>
<keyword evidence="4" id="KW-0233">DNA recombination</keyword>
<dbReference type="InterPro" id="IPR011010">
    <property type="entry name" value="DNA_brk_join_enz"/>
</dbReference>
<proteinExistence type="inferred from homology"/>
<feature type="domain" description="Tyr recombinase" evidence="6">
    <location>
        <begin position="75"/>
        <end position="259"/>
    </location>
</feature>
<evidence type="ECO:0000259" key="7">
    <source>
        <dbReference type="PROSITE" id="PS51900"/>
    </source>
</evidence>
<dbReference type="InterPro" id="IPR013762">
    <property type="entry name" value="Integrase-like_cat_sf"/>
</dbReference>
<sequence>MNSFLKYSDISSLDGMNRIQIKHFIMEHGNKKKWSPKTTRNYLQTLSLFCDWLVAEEFISVNPVKTIQKPRLQKSVRSFLSVEQAEDLLECARVFPGKSKFERLRAYAILATFLFTGIRKSELLNLKIEHILFDREDILIQKGKGQKDRLLPMIPRLVDILTLYFKVREQEGYTTSFFFPALRTNSRLGSKSLQRMVNILKEQSGINFYPHLLRHTFATQLLSQGVTLPDVSFFLGHANVQSTLPYLHSAVNPYRTTIRKLPFAHR</sequence>
<dbReference type="PROSITE" id="PS51898">
    <property type="entry name" value="TYR_RECOMBINASE"/>
    <property type="match status" value="1"/>
</dbReference>
<evidence type="ECO:0000256" key="5">
    <source>
        <dbReference type="PROSITE-ProRule" id="PRU01248"/>
    </source>
</evidence>
<dbReference type="GO" id="GO:0006310">
    <property type="term" value="P:DNA recombination"/>
    <property type="evidence" value="ECO:0007669"/>
    <property type="project" value="UniProtKB-KW"/>
</dbReference>
<dbReference type="InterPro" id="IPR044068">
    <property type="entry name" value="CB"/>
</dbReference>
<evidence type="ECO:0000313" key="9">
    <source>
        <dbReference type="Proteomes" id="UP000664417"/>
    </source>
</evidence>
<dbReference type="InterPro" id="IPR050090">
    <property type="entry name" value="Tyrosine_recombinase_XerCD"/>
</dbReference>
<comment type="caution">
    <text evidence="8">The sequence shown here is derived from an EMBL/GenBank/DDBJ whole genome shotgun (WGS) entry which is preliminary data.</text>
</comment>
<protein>
    <submittedName>
        <fullName evidence="8">Tyrosine-type recombinase/integrase</fullName>
    </submittedName>
</protein>
<organism evidence="8 9">
    <name type="scientific">Acanthopleuribacter pedis</name>
    <dbReference type="NCBI Taxonomy" id="442870"/>
    <lineage>
        <taxon>Bacteria</taxon>
        <taxon>Pseudomonadati</taxon>
        <taxon>Acidobacteriota</taxon>
        <taxon>Holophagae</taxon>
        <taxon>Acanthopleuribacterales</taxon>
        <taxon>Acanthopleuribacteraceae</taxon>
        <taxon>Acanthopleuribacter</taxon>
    </lineage>
</organism>
<dbReference type="SUPFAM" id="SSF56349">
    <property type="entry name" value="DNA breaking-rejoining enzymes"/>
    <property type="match status" value="1"/>
</dbReference>
<dbReference type="GO" id="GO:0015074">
    <property type="term" value="P:DNA integration"/>
    <property type="evidence" value="ECO:0007669"/>
    <property type="project" value="UniProtKB-KW"/>
</dbReference>
<dbReference type="EMBL" id="JAFREP010000038">
    <property type="protein sequence ID" value="MBO1322486.1"/>
    <property type="molecule type" value="Genomic_DNA"/>
</dbReference>
<keyword evidence="9" id="KW-1185">Reference proteome</keyword>
<keyword evidence="3 5" id="KW-0238">DNA-binding</keyword>
<evidence type="ECO:0000256" key="4">
    <source>
        <dbReference type="ARBA" id="ARBA00023172"/>
    </source>
</evidence>
<dbReference type="PANTHER" id="PTHR30349:SF64">
    <property type="entry name" value="PROPHAGE INTEGRASE INTD-RELATED"/>
    <property type="match status" value="1"/>
</dbReference>
<reference evidence="8" key="1">
    <citation type="submission" date="2021-03" db="EMBL/GenBank/DDBJ databases">
        <authorList>
            <person name="Wang G."/>
        </authorList>
    </citation>
    <scope>NUCLEOTIDE SEQUENCE</scope>
    <source>
        <strain evidence="8">KCTC 12899</strain>
    </source>
</reference>
<evidence type="ECO:0000256" key="3">
    <source>
        <dbReference type="ARBA" id="ARBA00023125"/>
    </source>
</evidence>
<gene>
    <name evidence="8" type="ORF">J3U88_28695</name>
</gene>
<evidence type="ECO:0000256" key="2">
    <source>
        <dbReference type="ARBA" id="ARBA00022908"/>
    </source>
</evidence>
<name>A0A8J7QBF5_9BACT</name>
<keyword evidence="2" id="KW-0229">DNA integration</keyword>
<comment type="similarity">
    <text evidence="1">Belongs to the 'phage' integrase family.</text>
</comment>
<dbReference type="AlphaFoldDB" id="A0A8J7QBF5"/>
<dbReference type="Gene3D" id="1.10.150.130">
    <property type="match status" value="1"/>
</dbReference>
<accession>A0A8J7QBF5</accession>
<evidence type="ECO:0000256" key="1">
    <source>
        <dbReference type="ARBA" id="ARBA00008857"/>
    </source>
</evidence>
<dbReference type="PANTHER" id="PTHR30349">
    <property type="entry name" value="PHAGE INTEGRASE-RELATED"/>
    <property type="match status" value="1"/>
</dbReference>
<evidence type="ECO:0000259" key="6">
    <source>
        <dbReference type="PROSITE" id="PS51898"/>
    </source>
</evidence>
<dbReference type="GO" id="GO:0003677">
    <property type="term" value="F:DNA binding"/>
    <property type="evidence" value="ECO:0007669"/>
    <property type="project" value="UniProtKB-UniRule"/>
</dbReference>
<dbReference type="Gene3D" id="1.10.443.10">
    <property type="entry name" value="Intergrase catalytic core"/>
    <property type="match status" value="1"/>
</dbReference>
<dbReference type="Proteomes" id="UP000664417">
    <property type="component" value="Unassembled WGS sequence"/>
</dbReference>
<dbReference type="RefSeq" id="WP_207862459.1">
    <property type="nucleotide sequence ID" value="NZ_JAFREP010000038.1"/>
</dbReference>